<sequence>MKKFNQFMVLQWLIFLPLILPLSIVSGILQGVKHSISDLFEQISNDVSHHPLIHEENPDSFV</sequence>
<comment type="caution">
    <text evidence="1">The sequence shown here is derived from an EMBL/GenBank/DDBJ whole genome shotgun (WGS) entry which is preliminary data.</text>
</comment>
<organism evidence="1 2">
    <name type="scientific">Arcicella rosea</name>
    <dbReference type="NCBI Taxonomy" id="502909"/>
    <lineage>
        <taxon>Bacteria</taxon>
        <taxon>Pseudomonadati</taxon>
        <taxon>Bacteroidota</taxon>
        <taxon>Cytophagia</taxon>
        <taxon>Cytophagales</taxon>
        <taxon>Flectobacillaceae</taxon>
        <taxon>Arcicella</taxon>
    </lineage>
</organism>
<reference evidence="1 2" key="1">
    <citation type="submission" date="2020-08" db="EMBL/GenBank/DDBJ databases">
        <title>Functional genomics of gut bacteria from endangered species of beetles.</title>
        <authorList>
            <person name="Carlos-Shanley C."/>
        </authorList>
    </citation>
    <scope>NUCLEOTIDE SEQUENCE [LARGE SCALE GENOMIC DNA]</scope>
    <source>
        <strain evidence="1 2">S00070</strain>
    </source>
</reference>
<name>A0A841ERY9_9BACT</name>
<dbReference type="AlphaFoldDB" id="A0A841ERY9"/>
<accession>A0A841ERY9</accession>
<dbReference type="EMBL" id="JACHKT010000020">
    <property type="protein sequence ID" value="MBB6004149.1"/>
    <property type="molecule type" value="Genomic_DNA"/>
</dbReference>
<evidence type="ECO:0000313" key="2">
    <source>
        <dbReference type="Proteomes" id="UP000524404"/>
    </source>
</evidence>
<proteinExistence type="predicted"/>
<gene>
    <name evidence="1" type="ORF">HNP25_002812</name>
</gene>
<dbReference type="Proteomes" id="UP000524404">
    <property type="component" value="Unassembled WGS sequence"/>
</dbReference>
<protein>
    <submittedName>
        <fullName evidence="1">Uncharacterized protein</fullName>
    </submittedName>
</protein>
<evidence type="ECO:0000313" key="1">
    <source>
        <dbReference type="EMBL" id="MBB6004149.1"/>
    </source>
</evidence>
<keyword evidence="2" id="KW-1185">Reference proteome</keyword>